<organism evidence="1 2">
    <name type="scientific">Paenibacillus xylanilyticus</name>
    <dbReference type="NCBI Taxonomy" id="248903"/>
    <lineage>
        <taxon>Bacteria</taxon>
        <taxon>Bacillati</taxon>
        <taxon>Bacillota</taxon>
        <taxon>Bacilli</taxon>
        <taxon>Bacillales</taxon>
        <taxon>Paenibacillaceae</taxon>
        <taxon>Paenibacillus</taxon>
    </lineage>
</organism>
<comment type="caution">
    <text evidence="1">The sequence shown here is derived from an EMBL/GenBank/DDBJ whole genome shotgun (WGS) entry which is preliminary data.</text>
</comment>
<dbReference type="Proteomes" id="UP000526125">
    <property type="component" value="Unassembled WGS sequence"/>
</dbReference>
<proteinExistence type="predicted"/>
<evidence type="ECO:0000313" key="2">
    <source>
        <dbReference type="Proteomes" id="UP000526125"/>
    </source>
</evidence>
<gene>
    <name evidence="1" type="ORF">HP552_11060</name>
</gene>
<dbReference type="AlphaFoldDB" id="A0A7Y6BWA4"/>
<evidence type="ECO:0000313" key="1">
    <source>
        <dbReference type="EMBL" id="NUU75768.1"/>
    </source>
</evidence>
<accession>A0A7Y6BWA4</accession>
<dbReference type="EMBL" id="JABMCB010000176">
    <property type="protein sequence ID" value="NUU75768.1"/>
    <property type="molecule type" value="Genomic_DNA"/>
</dbReference>
<protein>
    <submittedName>
        <fullName evidence="1">Uncharacterized protein</fullName>
    </submittedName>
</protein>
<reference evidence="1 2" key="1">
    <citation type="submission" date="2020-05" db="EMBL/GenBank/DDBJ databases">
        <title>Genome Sequencing of Type Strains.</title>
        <authorList>
            <person name="Lemaire J.F."/>
            <person name="Inderbitzin P."/>
            <person name="Gregorio O.A."/>
            <person name="Collins S.B."/>
            <person name="Wespe N."/>
            <person name="Knight-Connoni V."/>
        </authorList>
    </citation>
    <scope>NUCLEOTIDE SEQUENCE [LARGE SCALE GENOMIC DNA]</scope>
    <source>
        <strain evidence="1 2">LMG 21957</strain>
    </source>
</reference>
<keyword evidence="2" id="KW-1185">Reference proteome</keyword>
<dbReference type="RefSeq" id="WP_175395536.1">
    <property type="nucleotide sequence ID" value="NZ_JABMCB010000176.1"/>
</dbReference>
<name>A0A7Y6BWA4_9BACL</name>
<sequence>MPRKKQESSRIHGNYQGSINIDSLQPRILSVRCCPFNVEHIVHGNCFYRGGRQWYCSECGVEWIASLRTKSVRYLRLNEDGSADLIKTIPLDFFNEFRQSQVKATPYSSAEVQSQIKIILPTRMKPVHYEQLDFSFHIHNN</sequence>